<evidence type="ECO:0000259" key="6">
    <source>
        <dbReference type="Pfam" id="PF13458"/>
    </source>
</evidence>
<reference evidence="7 8" key="1">
    <citation type="submission" date="2011-11" db="EMBL/GenBank/DDBJ databases">
        <title>Improved High-Quality Draft sequence of Beggiatoa alba B18lD.</title>
        <authorList>
            <consortium name="US DOE Joint Genome Institute"/>
            <person name="Lucas S."/>
            <person name="Han J."/>
            <person name="Lapidus A."/>
            <person name="Cheng J.-F."/>
            <person name="Goodwin L."/>
            <person name="Pitluck S."/>
            <person name="Peters L."/>
            <person name="Mikhailova N."/>
            <person name="Held B."/>
            <person name="Detter J.C."/>
            <person name="Han C."/>
            <person name="Tapia R."/>
            <person name="Land M."/>
            <person name="Hauser L."/>
            <person name="Kyrpides N."/>
            <person name="Ivanova N."/>
            <person name="Pagani I."/>
            <person name="Samuel K."/>
            <person name="Teske A."/>
            <person name="Mueller J."/>
            <person name="Woyke T."/>
        </authorList>
    </citation>
    <scope>NUCLEOTIDE SEQUENCE [LARGE SCALE GENOMIC DNA]</scope>
    <source>
        <strain evidence="7 8">B18LD</strain>
    </source>
</reference>
<dbReference type="CDD" id="cd06342">
    <property type="entry name" value="PBP1_ABC_LIVBP-like"/>
    <property type="match status" value="1"/>
</dbReference>
<dbReference type="PRINTS" id="PR00337">
    <property type="entry name" value="LEUILEVALBP"/>
</dbReference>
<dbReference type="Gene3D" id="3.40.50.2300">
    <property type="match status" value="2"/>
</dbReference>
<keyword evidence="8" id="KW-1185">Reference proteome</keyword>
<dbReference type="PANTHER" id="PTHR47151">
    <property type="entry name" value="LEU/ILE/VAL-BINDING ABC TRANSPORTER SUBUNIT"/>
    <property type="match status" value="1"/>
</dbReference>
<feature type="chain" id="PRO_5003668860" evidence="5">
    <location>
        <begin position="29"/>
        <end position="373"/>
    </location>
</feature>
<comment type="similarity">
    <text evidence="1">Belongs to the leucine-binding protein family.</text>
</comment>
<keyword evidence="2" id="KW-0813">Transport</keyword>
<dbReference type="PANTHER" id="PTHR47151:SF2">
    <property type="entry name" value="AMINO ACID BINDING PROTEIN"/>
    <property type="match status" value="1"/>
</dbReference>
<evidence type="ECO:0000256" key="3">
    <source>
        <dbReference type="ARBA" id="ARBA00022729"/>
    </source>
</evidence>
<organism evidence="7 8">
    <name type="scientific">Beggiatoa alba B18LD</name>
    <dbReference type="NCBI Taxonomy" id="395493"/>
    <lineage>
        <taxon>Bacteria</taxon>
        <taxon>Pseudomonadati</taxon>
        <taxon>Pseudomonadota</taxon>
        <taxon>Gammaproteobacteria</taxon>
        <taxon>Thiotrichales</taxon>
        <taxon>Thiotrichaceae</taxon>
        <taxon>Beggiatoa</taxon>
    </lineage>
</organism>
<accession>I3CIH5</accession>
<evidence type="ECO:0000256" key="2">
    <source>
        <dbReference type="ARBA" id="ARBA00022448"/>
    </source>
</evidence>
<evidence type="ECO:0000256" key="4">
    <source>
        <dbReference type="ARBA" id="ARBA00022970"/>
    </source>
</evidence>
<dbReference type="Pfam" id="PF13458">
    <property type="entry name" value="Peripla_BP_6"/>
    <property type="match status" value="1"/>
</dbReference>
<evidence type="ECO:0000313" key="7">
    <source>
        <dbReference type="EMBL" id="EIJ43418.1"/>
    </source>
</evidence>
<dbReference type="eggNOG" id="COG0683">
    <property type="taxonomic scope" value="Bacteria"/>
</dbReference>
<evidence type="ECO:0000256" key="5">
    <source>
        <dbReference type="SAM" id="SignalP"/>
    </source>
</evidence>
<dbReference type="Proteomes" id="UP000005744">
    <property type="component" value="Unassembled WGS sequence"/>
</dbReference>
<dbReference type="InterPro" id="IPR028082">
    <property type="entry name" value="Peripla_BP_I"/>
</dbReference>
<feature type="domain" description="Leucine-binding protein" evidence="6">
    <location>
        <begin position="31"/>
        <end position="367"/>
    </location>
</feature>
<feature type="signal peptide" evidence="5">
    <location>
        <begin position="1"/>
        <end position="28"/>
    </location>
</feature>
<dbReference type="OrthoDB" id="9768386at2"/>
<gene>
    <name evidence="7" type="ORF">BegalDRAFT_2575</name>
</gene>
<name>I3CIH5_9GAMM</name>
<sequence>MKPLNQLFKTTLLATSITIMPFSSALYADEEISIAVAGPITGQYATFGHQMKTGTEIAVEDLNKAGGVLGKKLKLEVGDDACDPKQAVAVANQLANKKVALVAGHFCSGSSIPASKVYNEEGVIMISPGSTNPKLTEEGLSNVFRVCGRDDQQGAVAGEYIAKKYADKKVAILHDKSAYGKGLADETKKALNAAGKQEVMYEAITAGEKDYSAIVSKLKKEQIDVVYLGGYHTEAGLIIRQMRDQGMSTILAAGDALMTDEFWSITGAAGEGTLMTFSPDPSKNPIAEPIVATFRAKKIEPVGYMLYSYGAVQAWAQAVEKAGTTDAKKVEEVLRKETFKTVLGDVSFNAKGDVNAPGYVFYVWKNGKYDYVE</sequence>
<evidence type="ECO:0000313" key="8">
    <source>
        <dbReference type="Proteomes" id="UP000005744"/>
    </source>
</evidence>
<dbReference type="SUPFAM" id="SSF53822">
    <property type="entry name" value="Periplasmic binding protein-like I"/>
    <property type="match status" value="1"/>
</dbReference>
<dbReference type="RefSeq" id="WP_002690580.1">
    <property type="nucleotide sequence ID" value="NZ_JH600070.1"/>
</dbReference>
<dbReference type="HOGENOM" id="CLU_027128_6_0_6"/>
<dbReference type="EMBL" id="JH600070">
    <property type="protein sequence ID" value="EIJ43418.1"/>
    <property type="molecule type" value="Genomic_DNA"/>
</dbReference>
<keyword evidence="3 5" id="KW-0732">Signal</keyword>
<dbReference type="InterPro" id="IPR000709">
    <property type="entry name" value="Leu_Ile_Val-bd"/>
</dbReference>
<dbReference type="GO" id="GO:0006865">
    <property type="term" value="P:amino acid transport"/>
    <property type="evidence" value="ECO:0007669"/>
    <property type="project" value="UniProtKB-KW"/>
</dbReference>
<dbReference type="AlphaFoldDB" id="I3CIH5"/>
<keyword evidence="4" id="KW-0029">Amino-acid transport</keyword>
<evidence type="ECO:0000256" key="1">
    <source>
        <dbReference type="ARBA" id="ARBA00010062"/>
    </source>
</evidence>
<dbReference type="STRING" id="395493.BegalDRAFT_2575"/>
<dbReference type="InterPro" id="IPR028081">
    <property type="entry name" value="Leu-bd"/>
</dbReference>
<proteinExistence type="inferred from homology"/>
<protein>
    <submittedName>
        <fullName evidence="7">ABC-type branched-chain amino acid transport system, periplasmic component</fullName>
    </submittedName>
</protein>